<keyword evidence="2" id="KW-1185">Reference proteome</keyword>
<reference evidence="1 2" key="1">
    <citation type="submission" date="2017-11" db="EMBL/GenBank/DDBJ databases">
        <title>A major lineage of nontailed dsDNA viruses as unrecognized killers of marine bacteria.</title>
        <authorList>
            <person name="Kauffman K.M."/>
            <person name="Hussain F.A."/>
            <person name="Yang J."/>
            <person name="Arevalo P."/>
            <person name="Brown J.M."/>
            <person name="Chang W.K."/>
            <person name="VanInsberghe D."/>
            <person name="Elsherbini J."/>
            <person name="Cutler M.B."/>
            <person name="Kelly L."/>
            <person name="Polz M.F."/>
        </authorList>
    </citation>
    <scope>NUCLEOTIDE SEQUENCE [LARGE SCALE GENOMIC DNA]</scope>
</reference>
<dbReference type="EMBL" id="MG592603">
    <property type="protein sequence ID" value="AUR97273.1"/>
    <property type="molecule type" value="Genomic_DNA"/>
</dbReference>
<evidence type="ECO:0000313" key="2">
    <source>
        <dbReference type="Proteomes" id="UP000269348"/>
    </source>
</evidence>
<sequence length="113" mass="12627">MGTFNRGIWVDMFKQNAMGIASAVIGVAVVYGALSAEVNAMKAEQDKRAVYISQFIQLRSDFRHIENEQERNRAVWGKLDGTLNALNTTLSIQGVEISQLKQDVEEIKEAVVR</sequence>
<dbReference type="Proteomes" id="UP000269348">
    <property type="component" value="Segment"/>
</dbReference>
<evidence type="ECO:0000313" key="1">
    <source>
        <dbReference type="EMBL" id="AUR97273.1"/>
    </source>
</evidence>
<proteinExistence type="predicted"/>
<protein>
    <submittedName>
        <fullName evidence="1">Coil containing protein</fullName>
    </submittedName>
</protein>
<organism evidence="1 2">
    <name type="scientific">Vibrio phage 1.238.A._10N.261.52.F10</name>
    <dbReference type="NCBI Taxonomy" id="1881231"/>
    <lineage>
        <taxon>Viruses</taxon>
        <taxon>Duplodnaviria</taxon>
        <taxon>Heunggongvirae</taxon>
        <taxon>Uroviricota</taxon>
        <taxon>Caudoviricetes</taxon>
        <taxon>Schitoviridae</taxon>
        <taxon>Pariacacavirus</taxon>
        <taxon>Pariacacavirus 1238A</taxon>
    </lineage>
</organism>
<name>A0A2I7RUF5_9CAUD</name>
<accession>A0A2I7RUF5</accession>
<gene>
    <name evidence="1" type="ORF">NVP1238A_24</name>
</gene>